<dbReference type="PATRIC" id="fig|1588748.3.peg.1480"/>
<feature type="transmembrane region" description="Helical" evidence="1">
    <location>
        <begin position="81"/>
        <end position="109"/>
    </location>
</feature>
<feature type="transmembrane region" description="Helical" evidence="1">
    <location>
        <begin position="220"/>
        <end position="240"/>
    </location>
</feature>
<accession>A0A134CDL0</accession>
<dbReference type="STRING" id="1588748.HMPREF3182_01528"/>
<feature type="transmembrane region" description="Helical" evidence="1">
    <location>
        <begin position="155"/>
        <end position="174"/>
    </location>
</feature>
<evidence type="ECO:0000256" key="1">
    <source>
        <dbReference type="SAM" id="Phobius"/>
    </source>
</evidence>
<feature type="transmembrane region" description="Helical" evidence="1">
    <location>
        <begin position="247"/>
        <end position="266"/>
    </location>
</feature>
<protein>
    <submittedName>
        <fullName evidence="2">Uncharacterized protein</fullName>
    </submittedName>
</protein>
<name>A0A134CDL0_9FIRM</name>
<feature type="transmembrane region" description="Helical" evidence="1">
    <location>
        <begin position="35"/>
        <end position="61"/>
    </location>
</feature>
<feature type="transmembrane region" description="Helical" evidence="1">
    <location>
        <begin position="6"/>
        <end position="23"/>
    </location>
</feature>
<gene>
    <name evidence="2" type="ORF">HMPREF3182_01528</name>
</gene>
<dbReference type="AlphaFoldDB" id="A0A134CDL0"/>
<dbReference type="Proteomes" id="UP000070160">
    <property type="component" value="Unassembled WGS sequence"/>
</dbReference>
<organism evidence="2 3">
    <name type="scientific">Megasphaera hutchinsoni</name>
    <dbReference type="NCBI Taxonomy" id="1588748"/>
    <lineage>
        <taxon>Bacteria</taxon>
        <taxon>Bacillati</taxon>
        <taxon>Bacillota</taxon>
        <taxon>Negativicutes</taxon>
        <taxon>Veillonellales</taxon>
        <taxon>Veillonellaceae</taxon>
        <taxon>Megasphaera</taxon>
    </lineage>
</organism>
<keyword evidence="1" id="KW-1133">Transmembrane helix</keyword>
<proteinExistence type="predicted"/>
<sequence length="315" mass="35169">MESVMIILPFVGAGLFSAVFSRLTGMNLSMCMIFIFLYMGAIPEQAVAALLMFNAFTYFTTYSQKYPVQFQTFTFFKGAKFLIPIVITFALALVNPFFGIVFFVIVFLAEIFAKMYQALPVKVRPSRNQIIRMAVIASILAVVGVRVVHVIPTQYYFAVVGIVVVGIVLLMWFAGDRRRFSKSWDAILYGTAFLTGLTGMEIADWLQAMKRTEITVLSRMYSMVINIAIIVALVASYGFYSYFSLAALFATIGASLGIRFFGMYTYSEKGAFSYITMGITFVAALVFMIIQPQPSGFVDLPTVTTAHSIWSILHF</sequence>
<feature type="transmembrane region" description="Helical" evidence="1">
    <location>
        <begin position="130"/>
        <end position="149"/>
    </location>
</feature>
<comment type="caution">
    <text evidence="2">The sequence shown here is derived from an EMBL/GenBank/DDBJ whole genome shotgun (WGS) entry which is preliminary data.</text>
</comment>
<dbReference type="RefSeq" id="WP_007392658.1">
    <property type="nucleotide sequence ID" value="NZ_KQ960955.1"/>
</dbReference>
<keyword evidence="1" id="KW-0812">Transmembrane</keyword>
<reference evidence="3" key="1">
    <citation type="submission" date="2016-01" db="EMBL/GenBank/DDBJ databases">
        <authorList>
            <person name="Mitreva M."/>
            <person name="Pepin K.H."/>
            <person name="Mihindukulasuriya K.A."/>
            <person name="Fulton R."/>
            <person name="Fronick C."/>
            <person name="O'Laughlin M."/>
            <person name="Miner T."/>
            <person name="Herter B."/>
            <person name="Rosa B.A."/>
            <person name="Cordes M."/>
            <person name="Tomlinson C."/>
            <person name="Wollam A."/>
            <person name="Palsikar V.B."/>
            <person name="Mardis E.R."/>
            <person name="Wilson R.K."/>
        </authorList>
    </citation>
    <scope>NUCLEOTIDE SEQUENCE [LARGE SCALE GENOMIC DNA]</scope>
    <source>
        <strain evidence="3">KA00182</strain>
    </source>
</reference>
<keyword evidence="1" id="KW-0472">Membrane</keyword>
<keyword evidence="3" id="KW-1185">Reference proteome</keyword>
<evidence type="ECO:0000313" key="2">
    <source>
        <dbReference type="EMBL" id="KXB90214.1"/>
    </source>
</evidence>
<evidence type="ECO:0000313" key="3">
    <source>
        <dbReference type="Proteomes" id="UP000070160"/>
    </source>
</evidence>
<feature type="transmembrane region" description="Helical" evidence="1">
    <location>
        <begin position="272"/>
        <end position="290"/>
    </location>
</feature>
<dbReference type="EMBL" id="LSDT01000050">
    <property type="protein sequence ID" value="KXB90214.1"/>
    <property type="molecule type" value="Genomic_DNA"/>
</dbReference>